<feature type="transmembrane region" description="Helical" evidence="1">
    <location>
        <begin position="62"/>
        <end position="82"/>
    </location>
</feature>
<keyword evidence="3" id="KW-1185">Reference proteome</keyword>
<reference evidence="2 3" key="1">
    <citation type="journal article" date="2009" name="Environ. Microbiol.">
        <title>Genome sequence of Desulfobacterium autotrophicum HRM2, a marine sulfate reducer oxidizing organic carbon completely to carbon dioxide.</title>
        <authorList>
            <person name="Strittmatter A.W."/>
            <person name="Liesegang H."/>
            <person name="Rabus R."/>
            <person name="Decker I."/>
            <person name="Amann J."/>
            <person name="Andres S."/>
            <person name="Henne A."/>
            <person name="Fricke W.F."/>
            <person name="Martinez-Arias R."/>
            <person name="Bartels D."/>
            <person name="Goesmann A."/>
            <person name="Krause L."/>
            <person name="Puehler A."/>
            <person name="Klenk H.P."/>
            <person name="Richter M."/>
            <person name="Schuler M."/>
            <person name="Gloeckner F.O."/>
            <person name="Meyerdierks A."/>
            <person name="Gottschalk G."/>
            <person name="Amann R."/>
        </authorList>
    </citation>
    <scope>NUCLEOTIDE SEQUENCE [LARGE SCALE GENOMIC DNA]</scope>
    <source>
        <strain evidence="3">ATCC 43914 / DSM 3382 / HRM2</strain>
    </source>
</reference>
<dbReference type="OrthoDB" id="5421811at2"/>
<gene>
    <name evidence="2" type="ordered locus">HRM2_15090</name>
</gene>
<feature type="transmembrane region" description="Helical" evidence="1">
    <location>
        <begin position="6"/>
        <end position="25"/>
    </location>
</feature>
<evidence type="ECO:0000256" key="1">
    <source>
        <dbReference type="SAM" id="Phobius"/>
    </source>
</evidence>
<keyword evidence="1" id="KW-0812">Transmembrane</keyword>
<dbReference type="EMBL" id="CP001087">
    <property type="protein sequence ID" value="ACN14618.1"/>
    <property type="molecule type" value="Genomic_DNA"/>
</dbReference>
<organism evidence="2 3">
    <name type="scientific">Desulforapulum autotrophicum (strain ATCC 43914 / DSM 3382 / VKM B-1955 / HRM2)</name>
    <name type="common">Desulfobacterium autotrophicum</name>
    <dbReference type="NCBI Taxonomy" id="177437"/>
    <lineage>
        <taxon>Bacteria</taxon>
        <taxon>Pseudomonadati</taxon>
        <taxon>Thermodesulfobacteriota</taxon>
        <taxon>Desulfobacteria</taxon>
        <taxon>Desulfobacterales</taxon>
        <taxon>Desulfobacteraceae</taxon>
        <taxon>Desulforapulum</taxon>
    </lineage>
</organism>
<dbReference type="InterPro" id="IPR004714">
    <property type="entry name" value="Cyt_oxidase_maturation_cbb3"/>
</dbReference>
<keyword evidence="1" id="KW-1133">Transmembrane helix</keyword>
<dbReference type="RefSeq" id="WP_015903405.1">
    <property type="nucleotide sequence ID" value="NC_012108.1"/>
</dbReference>
<keyword evidence="1" id="KW-0472">Membrane</keyword>
<accession>C0Q9Q4</accession>
<protein>
    <submittedName>
        <fullName evidence="2">Cbb3-type cytochrome C oxidase maturation protein CcoS</fullName>
    </submittedName>
</protein>
<dbReference type="STRING" id="177437.HRM2_15090"/>
<evidence type="ECO:0000313" key="3">
    <source>
        <dbReference type="Proteomes" id="UP000000442"/>
    </source>
</evidence>
<evidence type="ECO:0000313" key="2">
    <source>
        <dbReference type="EMBL" id="ACN14618.1"/>
    </source>
</evidence>
<dbReference type="AlphaFoldDB" id="C0Q9Q4"/>
<dbReference type="HOGENOM" id="CLU_2522092_0_0_7"/>
<sequence>MYYPFFVAYILTGLFIGVAVFVWALKTGQFSDQQRARFLAMEEDTTPAAATSAKAGRDLYCVFYLALAAIGASFALVGYALFFR</sequence>
<dbReference type="KEGG" id="dat:HRM2_15090"/>
<dbReference type="Pfam" id="PF03597">
    <property type="entry name" value="FixS"/>
    <property type="match status" value="1"/>
</dbReference>
<dbReference type="eggNOG" id="COG3197">
    <property type="taxonomic scope" value="Bacteria"/>
</dbReference>
<dbReference type="Proteomes" id="UP000000442">
    <property type="component" value="Chromosome"/>
</dbReference>
<proteinExistence type="predicted"/>
<name>C0Q9Q4_DESAH</name>